<dbReference type="GO" id="GO:0005737">
    <property type="term" value="C:cytoplasm"/>
    <property type="evidence" value="ECO:0007669"/>
    <property type="project" value="TreeGrafter"/>
</dbReference>
<keyword evidence="5" id="KW-0735">Signal-anchor</keyword>
<keyword evidence="10" id="KW-0325">Glycoprotein</keyword>
<feature type="domain" description="NAD-dependent epimerase/dehydratase" evidence="13">
    <location>
        <begin position="21"/>
        <end position="275"/>
    </location>
</feature>
<dbReference type="GO" id="GO:0048040">
    <property type="term" value="F:UDP-glucuronate decarboxylase activity"/>
    <property type="evidence" value="ECO:0007669"/>
    <property type="project" value="TreeGrafter"/>
</dbReference>
<keyword evidence="3" id="KW-0812">Transmembrane</keyword>
<dbReference type="AlphaFoldDB" id="A0A538TBD5"/>
<dbReference type="FunFam" id="3.40.50.720:FF:000065">
    <property type="entry name" value="UDP-glucuronic acid decarboxylase 1"/>
    <property type="match status" value="1"/>
</dbReference>
<dbReference type="CDD" id="cd05230">
    <property type="entry name" value="UGD_SDR_e"/>
    <property type="match status" value="1"/>
</dbReference>
<keyword evidence="8" id="KW-0333">Golgi apparatus</keyword>
<evidence type="ECO:0000256" key="11">
    <source>
        <dbReference type="ARBA" id="ARBA00023239"/>
    </source>
</evidence>
<dbReference type="GO" id="GO:0042732">
    <property type="term" value="P:D-xylose metabolic process"/>
    <property type="evidence" value="ECO:0007669"/>
    <property type="project" value="InterPro"/>
</dbReference>
<evidence type="ECO:0000256" key="9">
    <source>
        <dbReference type="ARBA" id="ARBA00023136"/>
    </source>
</evidence>
<sequence>MNWIAKQAARTQTPTSAPRSLVTGGAGFLGSHLCDRLLAEGHEVICVDNLLTGSMENVRHLLEGPRFTFIRHDISEPLDLADLIRASTNHPSTDHMPEPVSDRMRLDYILHFASPASPKDYARHPIETLKCGSFGTYNALNLAILTDSVFLLASTSEVYGDPDVSPQPETYWGKVNPLGLRSVYDEAKRFAEAMTIAFHRKYNLRVRIIRIFNTYGERMRVDDGRALPNFLSQALQGEPLTVYGDGGQTRSFCYVSDLVEGIHRMLLSNETGPVNLGNPEEVSVLEMAKEVIRLTGSKSKMRFEALPGDDPQRRKPDISKAISVLGWRPRVSRRNGIRRVIPYFKAMLEPASARSAGGQVCDFHG</sequence>
<dbReference type="InterPro" id="IPR001509">
    <property type="entry name" value="Epimerase_deHydtase"/>
</dbReference>
<comment type="cofactor">
    <cofactor evidence="1">
        <name>NAD(+)</name>
        <dbReference type="ChEBI" id="CHEBI:57540"/>
    </cofactor>
</comment>
<evidence type="ECO:0000259" key="13">
    <source>
        <dbReference type="Pfam" id="PF01370"/>
    </source>
</evidence>
<keyword evidence="11" id="KW-0456">Lyase</keyword>
<comment type="subcellular location">
    <subcellularLocation>
        <location evidence="2">Golgi apparatus membrane</location>
        <topology evidence="2">Single-pass type II membrane protein</topology>
    </subcellularLocation>
    <subcellularLocation>
        <location evidence="12">Golgi apparatus</location>
        <location evidence="12">Golgi stack membrane</location>
    </subcellularLocation>
</comment>
<evidence type="ECO:0000256" key="8">
    <source>
        <dbReference type="ARBA" id="ARBA00023034"/>
    </source>
</evidence>
<dbReference type="PANTHER" id="PTHR43078">
    <property type="entry name" value="UDP-GLUCURONIC ACID DECARBOXYLASE-RELATED"/>
    <property type="match status" value="1"/>
</dbReference>
<evidence type="ECO:0000256" key="7">
    <source>
        <dbReference type="ARBA" id="ARBA00023027"/>
    </source>
</evidence>
<evidence type="ECO:0000256" key="10">
    <source>
        <dbReference type="ARBA" id="ARBA00023180"/>
    </source>
</evidence>
<dbReference type="InterPro" id="IPR044516">
    <property type="entry name" value="UXS-like"/>
</dbReference>
<keyword evidence="9" id="KW-0472">Membrane</keyword>
<gene>
    <name evidence="14" type="ORF">E6K76_00240</name>
</gene>
<keyword evidence="4" id="KW-0210">Decarboxylase</keyword>
<organism evidence="14 15">
    <name type="scientific">Eiseniibacteriota bacterium</name>
    <dbReference type="NCBI Taxonomy" id="2212470"/>
    <lineage>
        <taxon>Bacteria</taxon>
        <taxon>Candidatus Eiseniibacteriota</taxon>
    </lineage>
</organism>
<dbReference type="UniPathway" id="UPA00796">
    <property type="reaction ID" value="UER00771"/>
</dbReference>
<evidence type="ECO:0000256" key="3">
    <source>
        <dbReference type="ARBA" id="ARBA00022692"/>
    </source>
</evidence>
<dbReference type="PANTHER" id="PTHR43078:SF6">
    <property type="entry name" value="UDP-GLUCURONIC ACID DECARBOXYLASE 1"/>
    <property type="match status" value="1"/>
</dbReference>
<dbReference type="Gene3D" id="3.40.50.720">
    <property type="entry name" value="NAD(P)-binding Rossmann-like Domain"/>
    <property type="match status" value="1"/>
</dbReference>
<evidence type="ECO:0000256" key="6">
    <source>
        <dbReference type="ARBA" id="ARBA00022989"/>
    </source>
</evidence>
<reference evidence="14 15" key="1">
    <citation type="journal article" date="2019" name="Nat. Microbiol.">
        <title>Mediterranean grassland soil C-N compound turnover is dependent on rainfall and depth, and is mediated by genomically divergent microorganisms.</title>
        <authorList>
            <person name="Diamond S."/>
            <person name="Andeer P.F."/>
            <person name="Li Z."/>
            <person name="Crits-Christoph A."/>
            <person name="Burstein D."/>
            <person name="Anantharaman K."/>
            <person name="Lane K.R."/>
            <person name="Thomas B.C."/>
            <person name="Pan C."/>
            <person name="Northen T.R."/>
            <person name="Banfield J.F."/>
        </authorList>
    </citation>
    <scope>NUCLEOTIDE SEQUENCE [LARGE SCALE GENOMIC DNA]</scope>
    <source>
        <strain evidence="14">WS_6</strain>
    </source>
</reference>
<dbReference type="InterPro" id="IPR036291">
    <property type="entry name" value="NAD(P)-bd_dom_sf"/>
</dbReference>
<dbReference type="GO" id="GO:0070403">
    <property type="term" value="F:NAD+ binding"/>
    <property type="evidence" value="ECO:0007669"/>
    <property type="project" value="InterPro"/>
</dbReference>
<comment type="caution">
    <text evidence="14">The sequence shown here is derived from an EMBL/GenBank/DDBJ whole genome shotgun (WGS) entry which is preliminary data.</text>
</comment>
<protein>
    <submittedName>
        <fullName evidence="14">SDR family oxidoreductase</fullName>
    </submittedName>
</protein>
<evidence type="ECO:0000256" key="12">
    <source>
        <dbReference type="ARBA" id="ARBA00037859"/>
    </source>
</evidence>
<evidence type="ECO:0000256" key="1">
    <source>
        <dbReference type="ARBA" id="ARBA00001911"/>
    </source>
</evidence>
<evidence type="ECO:0000313" key="14">
    <source>
        <dbReference type="EMBL" id="TMQ60953.1"/>
    </source>
</evidence>
<dbReference type="GO" id="GO:0033320">
    <property type="term" value="P:UDP-D-xylose biosynthetic process"/>
    <property type="evidence" value="ECO:0007669"/>
    <property type="project" value="UniProtKB-UniPathway"/>
</dbReference>
<evidence type="ECO:0000313" key="15">
    <source>
        <dbReference type="Proteomes" id="UP000316852"/>
    </source>
</evidence>
<keyword evidence="6" id="KW-1133">Transmembrane helix</keyword>
<proteinExistence type="predicted"/>
<accession>A0A538TBD5</accession>
<evidence type="ECO:0000256" key="5">
    <source>
        <dbReference type="ARBA" id="ARBA00022968"/>
    </source>
</evidence>
<dbReference type="EMBL" id="VBOW01000003">
    <property type="protein sequence ID" value="TMQ60953.1"/>
    <property type="molecule type" value="Genomic_DNA"/>
</dbReference>
<evidence type="ECO:0000256" key="2">
    <source>
        <dbReference type="ARBA" id="ARBA00004323"/>
    </source>
</evidence>
<evidence type="ECO:0000256" key="4">
    <source>
        <dbReference type="ARBA" id="ARBA00022793"/>
    </source>
</evidence>
<dbReference type="Pfam" id="PF01370">
    <property type="entry name" value="Epimerase"/>
    <property type="match status" value="1"/>
</dbReference>
<dbReference type="Proteomes" id="UP000316852">
    <property type="component" value="Unassembled WGS sequence"/>
</dbReference>
<keyword evidence="7" id="KW-0520">NAD</keyword>
<dbReference type="SUPFAM" id="SSF51735">
    <property type="entry name" value="NAD(P)-binding Rossmann-fold domains"/>
    <property type="match status" value="1"/>
</dbReference>
<name>A0A538TBD5_UNCEI</name>